<evidence type="ECO:0000256" key="1">
    <source>
        <dbReference type="SAM" id="MobiDB-lite"/>
    </source>
</evidence>
<dbReference type="Proteomes" id="UP000467841">
    <property type="component" value="Unassembled WGS sequence"/>
</dbReference>
<dbReference type="EMBL" id="CACVBM020000421">
    <property type="protein sequence ID" value="CAA7018838.1"/>
    <property type="molecule type" value="Genomic_DNA"/>
</dbReference>
<accession>A0A6D2HRA0</accession>
<dbReference type="OrthoDB" id="1111616at2759"/>
<evidence type="ECO:0000313" key="3">
    <source>
        <dbReference type="Proteomes" id="UP000467841"/>
    </source>
</evidence>
<dbReference type="PANTHER" id="PTHR45023">
    <property type="match status" value="1"/>
</dbReference>
<keyword evidence="3" id="KW-1185">Reference proteome</keyword>
<organism evidence="2 3">
    <name type="scientific">Microthlaspi erraticum</name>
    <dbReference type="NCBI Taxonomy" id="1685480"/>
    <lineage>
        <taxon>Eukaryota</taxon>
        <taxon>Viridiplantae</taxon>
        <taxon>Streptophyta</taxon>
        <taxon>Embryophyta</taxon>
        <taxon>Tracheophyta</taxon>
        <taxon>Spermatophyta</taxon>
        <taxon>Magnoliopsida</taxon>
        <taxon>eudicotyledons</taxon>
        <taxon>Gunneridae</taxon>
        <taxon>Pentapetalae</taxon>
        <taxon>rosids</taxon>
        <taxon>malvids</taxon>
        <taxon>Brassicales</taxon>
        <taxon>Brassicaceae</taxon>
        <taxon>Coluteocarpeae</taxon>
        <taxon>Microthlaspi</taxon>
    </lineage>
</organism>
<reference evidence="2" key="1">
    <citation type="submission" date="2020-01" db="EMBL/GenBank/DDBJ databases">
        <authorList>
            <person name="Mishra B."/>
        </authorList>
    </citation>
    <scope>NUCLEOTIDE SEQUENCE [LARGE SCALE GENOMIC DNA]</scope>
</reference>
<gene>
    <name evidence="2" type="ORF">MERR_LOCUS6073</name>
</gene>
<dbReference type="AlphaFoldDB" id="A0A6D2HRA0"/>
<protein>
    <recommendedName>
        <fullName evidence="4">No apical meristem-associated C-terminal domain-containing protein</fullName>
    </recommendedName>
</protein>
<name>A0A6D2HRA0_9BRAS</name>
<proteinExistence type="predicted"/>
<feature type="region of interest" description="Disordered" evidence="1">
    <location>
        <begin position="61"/>
        <end position="93"/>
    </location>
</feature>
<evidence type="ECO:0000313" key="2">
    <source>
        <dbReference type="EMBL" id="CAA7018838.1"/>
    </source>
</evidence>
<dbReference type="PANTHER" id="PTHR45023:SF4">
    <property type="entry name" value="GLYCINE-RICH PROTEIN-RELATED"/>
    <property type="match status" value="1"/>
</dbReference>
<sequence length="93" mass="10727">MVDKLCGSYEAATRGEASGHNEDDVLKVAYNMFFNDYKNKFNLEHAWRELRFDQKWLSLASSKTDGPSKRRKFDDGSQPETFHGFTNVDEQAT</sequence>
<feature type="compositionally biased region" description="Basic and acidic residues" evidence="1">
    <location>
        <begin position="66"/>
        <end position="75"/>
    </location>
</feature>
<evidence type="ECO:0008006" key="4">
    <source>
        <dbReference type="Google" id="ProtNLM"/>
    </source>
</evidence>
<comment type="caution">
    <text evidence="2">The sequence shown here is derived from an EMBL/GenBank/DDBJ whole genome shotgun (WGS) entry which is preliminary data.</text>
</comment>